<dbReference type="UniPathway" id="UPA00035">
    <property type="reaction ID" value="UER00042"/>
</dbReference>
<dbReference type="Proteomes" id="UP000183639">
    <property type="component" value="Unassembled WGS sequence"/>
</dbReference>
<gene>
    <name evidence="9" type="primary">trpF</name>
    <name evidence="11" type="ORF">SAMN04487861_11444</name>
</gene>
<dbReference type="InterPro" id="IPR001240">
    <property type="entry name" value="PRAI_dom"/>
</dbReference>
<comment type="catalytic activity">
    <reaction evidence="1 9">
        <text>N-(5-phospho-beta-D-ribosyl)anthranilate = 1-(2-carboxyphenylamino)-1-deoxy-D-ribulose 5-phosphate</text>
        <dbReference type="Rhea" id="RHEA:21540"/>
        <dbReference type="ChEBI" id="CHEBI:18277"/>
        <dbReference type="ChEBI" id="CHEBI:58613"/>
        <dbReference type="EC" id="5.3.1.24"/>
    </reaction>
</comment>
<dbReference type="OrthoDB" id="9786954at2"/>
<reference evidence="11 12" key="1">
    <citation type="submission" date="2016-10" db="EMBL/GenBank/DDBJ databases">
        <authorList>
            <person name="de Groot N.N."/>
        </authorList>
    </citation>
    <scope>NUCLEOTIDE SEQUENCE [LARGE SCALE GENOMIC DNA]</scope>
    <source>
        <strain evidence="11 12">Z108</strain>
    </source>
</reference>
<evidence type="ECO:0000256" key="6">
    <source>
        <dbReference type="ARBA" id="ARBA00022822"/>
    </source>
</evidence>
<keyword evidence="5 9" id="KW-0028">Amino-acid biosynthesis</keyword>
<dbReference type="InterPro" id="IPR011060">
    <property type="entry name" value="RibuloseP-bd_barrel"/>
</dbReference>
<evidence type="ECO:0000256" key="8">
    <source>
        <dbReference type="ARBA" id="ARBA00023235"/>
    </source>
</evidence>
<dbReference type="PANTHER" id="PTHR42894:SF1">
    <property type="entry name" value="N-(5'-PHOSPHORIBOSYL)ANTHRANILATE ISOMERASE"/>
    <property type="match status" value="1"/>
</dbReference>
<accession>A0A1I3FDE5</accession>
<dbReference type="AlphaFoldDB" id="A0A1I3FDE5"/>
<evidence type="ECO:0000256" key="1">
    <source>
        <dbReference type="ARBA" id="ARBA00001164"/>
    </source>
</evidence>
<feature type="domain" description="N-(5'phosphoribosyl) anthranilate isomerase (PRAI)" evidence="10">
    <location>
        <begin position="3"/>
        <end position="196"/>
    </location>
</feature>
<organism evidence="11 12">
    <name type="scientific">Selenomonas ruminantium</name>
    <dbReference type="NCBI Taxonomy" id="971"/>
    <lineage>
        <taxon>Bacteria</taxon>
        <taxon>Bacillati</taxon>
        <taxon>Bacillota</taxon>
        <taxon>Negativicutes</taxon>
        <taxon>Selenomonadales</taxon>
        <taxon>Selenomonadaceae</taxon>
        <taxon>Selenomonas</taxon>
    </lineage>
</organism>
<evidence type="ECO:0000313" key="12">
    <source>
        <dbReference type="Proteomes" id="UP000183639"/>
    </source>
</evidence>
<evidence type="ECO:0000256" key="5">
    <source>
        <dbReference type="ARBA" id="ARBA00022605"/>
    </source>
</evidence>
<keyword evidence="7 9" id="KW-0057">Aromatic amino acid biosynthesis</keyword>
<evidence type="ECO:0000256" key="9">
    <source>
        <dbReference type="HAMAP-Rule" id="MF_00135"/>
    </source>
</evidence>
<evidence type="ECO:0000256" key="3">
    <source>
        <dbReference type="ARBA" id="ARBA00012572"/>
    </source>
</evidence>
<protein>
    <recommendedName>
        <fullName evidence="4 9">N-(5'-phosphoribosyl)anthranilate isomerase</fullName>
        <shortName evidence="9">PRAI</shortName>
        <ecNumber evidence="3 9">5.3.1.24</ecNumber>
    </recommendedName>
</protein>
<dbReference type="EC" id="5.3.1.24" evidence="3 9"/>
<keyword evidence="6 9" id="KW-0822">Tryptophan biosynthesis</keyword>
<sequence>MKVKMCGMKSLLAAKVAEEAGADFIGFIFWPQSHRYIEPEHAAVIAGQLQQAWKTGVFVDEDIEKVNEIVQQVHLDFVQLHGHENAAYARKVQCPVIKAFHYDDGFSAQAANEFPAEMILIDTYRPGQPGGTGETFDWRDAAEEIAKVEKPVLIAGGINTGNLRTVARIFHPYGVDVSGGLEENKEKSISKIQAFMRRVRSLPRGRKRH</sequence>
<comment type="pathway">
    <text evidence="2 9">Amino-acid biosynthesis; L-tryptophan biosynthesis; L-tryptophan from chorismate: step 3/5.</text>
</comment>
<dbReference type="SUPFAM" id="SSF51366">
    <property type="entry name" value="Ribulose-phoshate binding barrel"/>
    <property type="match status" value="1"/>
</dbReference>
<dbReference type="PANTHER" id="PTHR42894">
    <property type="entry name" value="N-(5'-PHOSPHORIBOSYL)ANTHRANILATE ISOMERASE"/>
    <property type="match status" value="1"/>
</dbReference>
<evidence type="ECO:0000256" key="2">
    <source>
        <dbReference type="ARBA" id="ARBA00004664"/>
    </source>
</evidence>
<evidence type="ECO:0000313" key="11">
    <source>
        <dbReference type="EMBL" id="SFI09217.1"/>
    </source>
</evidence>
<name>A0A1I3FDE5_SELRU</name>
<comment type="similarity">
    <text evidence="9">Belongs to the TrpF family.</text>
</comment>
<keyword evidence="8 9" id="KW-0413">Isomerase</keyword>
<dbReference type="HAMAP" id="MF_00135">
    <property type="entry name" value="PRAI"/>
    <property type="match status" value="1"/>
</dbReference>
<dbReference type="Pfam" id="PF00697">
    <property type="entry name" value="PRAI"/>
    <property type="match status" value="1"/>
</dbReference>
<evidence type="ECO:0000259" key="10">
    <source>
        <dbReference type="Pfam" id="PF00697"/>
    </source>
</evidence>
<dbReference type="InterPro" id="IPR013785">
    <property type="entry name" value="Aldolase_TIM"/>
</dbReference>
<dbReference type="GO" id="GO:0004640">
    <property type="term" value="F:phosphoribosylanthranilate isomerase activity"/>
    <property type="evidence" value="ECO:0007669"/>
    <property type="project" value="UniProtKB-UniRule"/>
</dbReference>
<evidence type="ECO:0000256" key="4">
    <source>
        <dbReference type="ARBA" id="ARBA00022272"/>
    </source>
</evidence>
<dbReference type="RefSeq" id="WP_075443985.1">
    <property type="nucleotide sequence ID" value="NZ_FOQK01000014.1"/>
</dbReference>
<dbReference type="CDD" id="cd00405">
    <property type="entry name" value="PRAI"/>
    <property type="match status" value="1"/>
</dbReference>
<dbReference type="EMBL" id="FOQK01000014">
    <property type="protein sequence ID" value="SFI09217.1"/>
    <property type="molecule type" value="Genomic_DNA"/>
</dbReference>
<dbReference type="InterPro" id="IPR044643">
    <property type="entry name" value="TrpF_fam"/>
</dbReference>
<proteinExistence type="inferred from homology"/>
<dbReference type="GO" id="GO:0000162">
    <property type="term" value="P:L-tryptophan biosynthetic process"/>
    <property type="evidence" value="ECO:0007669"/>
    <property type="project" value="UniProtKB-UniRule"/>
</dbReference>
<dbReference type="Gene3D" id="3.20.20.70">
    <property type="entry name" value="Aldolase class I"/>
    <property type="match status" value="1"/>
</dbReference>
<evidence type="ECO:0000256" key="7">
    <source>
        <dbReference type="ARBA" id="ARBA00023141"/>
    </source>
</evidence>